<proteinExistence type="inferred from homology"/>
<dbReference type="PANTHER" id="PTHR11467">
    <property type="entry name" value="HISTONE H1"/>
    <property type="match status" value="1"/>
</dbReference>
<dbReference type="InterPro" id="IPR036390">
    <property type="entry name" value="WH_DNA-bd_sf"/>
</dbReference>
<dbReference type="EMBL" id="OU892280">
    <property type="protein sequence ID" value="CAG9767399.1"/>
    <property type="molecule type" value="Genomic_DNA"/>
</dbReference>
<protein>
    <recommendedName>
        <fullName evidence="9">H15 domain-containing protein</fullName>
    </recommendedName>
</protein>
<comment type="subcellular location">
    <subcellularLocation>
        <location evidence="3">Chromosome</location>
    </subcellularLocation>
    <subcellularLocation>
        <location evidence="2 7">Nucleus</location>
    </subcellularLocation>
</comment>
<dbReference type="PROSITE" id="PS51504">
    <property type="entry name" value="H15"/>
    <property type="match status" value="1"/>
</dbReference>
<evidence type="ECO:0000259" key="9">
    <source>
        <dbReference type="PROSITE" id="PS51504"/>
    </source>
</evidence>
<dbReference type="Pfam" id="PF00538">
    <property type="entry name" value="Linker_histone"/>
    <property type="match status" value="1"/>
</dbReference>
<dbReference type="PRINTS" id="PR00624">
    <property type="entry name" value="HISTONEH5"/>
</dbReference>
<feature type="region of interest" description="Disordered" evidence="8">
    <location>
        <begin position="1"/>
        <end position="23"/>
    </location>
</feature>
<dbReference type="GO" id="GO:0005634">
    <property type="term" value="C:nucleus"/>
    <property type="evidence" value="ECO:0007669"/>
    <property type="project" value="UniProtKB-SubCell"/>
</dbReference>
<dbReference type="GO" id="GO:0045910">
    <property type="term" value="P:negative regulation of DNA recombination"/>
    <property type="evidence" value="ECO:0007669"/>
    <property type="project" value="TreeGrafter"/>
</dbReference>
<dbReference type="GO" id="GO:0006334">
    <property type="term" value="P:nucleosome assembly"/>
    <property type="evidence" value="ECO:0007669"/>
    <property type="project" value="InterPro"/>
</dbReference>
<keyword evidence="6 7" id="KW-0539">Nucleus</keyword>
<evidence type="ECO:0000256" key="7">
    <source>
        <dbReference type="RuleBase" id="RU003894"/>
    </source>
</evidence>
<evidence type="ECO:0000256" key="3">
    <source>
        <dbReference type="ARBA" id="ARBA00004286"/>
    </source>
</evidence>
<dbReference type="Proteomes" id="UP001152799">
    <property type="component" value="Chromosome 4"/>
</dbReference>
<dbReference type="FunFam" id="1.10.10.10:FF:000140">
    <property type="entry name" value="Histone H1.0"/>
    <property type="match status" value="1"/>
</dbReference>
<feature type="compositionally biased region" description="Polar residues" evidence="8">
    <location>
        <begin position="1"/>
        <end position="17"/>
    </location>
</feature>
<evidence type="ECO:0000256" key="8">
    <source>
        <dbReference type="SAM" id="MobiDB-lite"/>
    </source>
</evidence>
<name>A0A9N9MUM4_9CUCU</name>
<evidence type="ECO:0000256" key="4">
    <source>
        <dbReference type="ARBA" id="ARBA00022454"/>
    </source>
</evidence>
<dbReference type="InterPro" id="IPR005819">
    <property type="entry name" value="H1/H5"/>
</dbReference>
<dbReference type="GO" id="GO:0031492">
    <property type="term" value="F:nucleosomal DNA binding"/>
    <property type="evidence" value="ECO:0007669"/>
    <property type="project" value="TreeGrafter"/>
</dbReference>
<keyword evidence="5 7" id="KW-0238">DNA-binding</keyword>
<dbReference type="AlphaFoldDB" id="A0A9N9MUM4"/>
<dbReference type="Gene3D" id="1.10.10.10">
    <property type="entry name" value="Winged helix-like DNA-binding domain superfamily/Winged helix DNA-binding domain"/>
    <property type="match status" value="1"/>
</dbReference>
<organism evidence="10 11">
    <name type="scientific">Ceutorhynchus assimilis</name>
    <name type="common">cabbage seed weevil</name>
    <dbReference type="NCBI Taxonomy" id="467358"/>
    <lineage>
        <taxon>Eukaryota</taxon>
        <taxon>Metazoa</taxon>
        <taxon>Ecdysozoa</taxon>
        <taxon>Arthropoda</taxon>
        <taxon>Hexapoda</taxon>
        <taxon>Insecta</taxon>
        <taxon>Pterygota</taxon>
        <taxon>Neoptera</taxon>
        <taxon>Endopterygota</taxon>
        <taxon>Coleoptera</taxon>
        <taxon>Polyphaga</taxon>
        <taxon>Cucujiformia</taxon>
        <taxon>Curculionidae</taxon>
        <taxon>Ceutorhynchinae</taxon>
        <taxon>Ceutorhynchus</taxon>
    </lineage>
</organism>
<evidence type="ECO:0000313" key="11">
    <source>
        <dbReference type="Proteomes" id="UP001152799"/>
    </source>
</evidence>
<dbReference type="InterPro" id="IPR036388">
    <property type="entry name" value="WH-like_DNA-bd_sf"/>
</dbReference>
<keyword evidence="11" id="KW-1185">Reference proteome</keyword>
<dbReference type="InterPro" id="IPR005818">
    <property type="entry name" value="Histone_H1/H5_H15"/>
</dbReference>
<evidence type="ECO:0000256" key="1">
    <source>
        <dbReference type="ARBA" id="ARBA00002809"/>
    </source>
</evidence>
<dbReference type="SMART" id="SM00526">
    <property type="entry name" value="H15"/>
    <property type="match status" value="1"/>
</dbReference>
<evidence type="ECO:0000256" key="2">
    <source>
        <dbReference type="ARBA" id="ARBA00004123"/>
    </source>
</evidence>
<feature type="domain" description="H15" evidence="9">
    <location>
        <begin position="22"/>
        <end position="96"/>
    </location>
</feature>
<keyword evidence="4 7" id="KW-0158">Chromosome</keyword>
<dbReference type="PANTHER" id="PTHR11467:SF20">
    <property type="entry name" value="H15 DOMAIN-CONTAINING PROTEIN-RELATED"/>
    <property type="match status" value="1"/>
</dbReference>
<accession>A0A9N9MUM4</accession>
<dbReference type="GO" id="GO:0030527">
    <property type="term" value="F:structural constituent of chromatin"/>
    <property type="evidence" value="ECO:0007669"/>
    <property type="project" value="InterPro"/>
</dbReference>
<reference evidence="10" key="1">
    <citation type="submission" date="2022-01" db="EMBL/GenBank/DDBJ databases">
        <authorList>
            <person name="King R."/>
        </authorList>
    </citation>
    <scope>NUCLEOTIDE SEQUENCE</scope>
</reference>
<dbReference type="CDD" id="cd00073">
    <property type="entry name" value="H15"/>
    <property type="match status" value="1"/>
</dbReference>
<comment type="similarity">
    <text evidence="7">Belongs to the histone H1/H5 family.</text>
</comment>
<feature type="region of interest" description="Disordered" evidence="8">
    <location>
        <begin position="117"/>
        <end position="186"/>
    </location>
</feature>
<evidence type="ECO:0000256" key="5">
    <source>
        <dbReference type="ARBA" id="ARBA00023125"/>
    </source>
</evidence>
<feature type="compositionally biased region" description="Polar residues" evidence="8">
    <location>
        <begin position="117"/>
        <end position="138"/>
    </location>
</feature>
<sequence length="186" mass="19892">MEEKPSTSGLATKTTTIRPKCTHPPVATMVNKAIEALNTKGGSSVKAIKKYMQVQYLVEADKLTPFIKKYLAKAVDNNVLIQAKGKGLTGSYKLVGERKKANATKVHVTASDVATNKAKSSLKTQKSTTNKPSATTIKQKPVGIGATKSKAPNLTKSSSSSQIKPKPVGKRASRDSLVLARNREQT</sequence>
<dbReference type="GO" id="GO:0003690">
    <property type="term" value="F:double-stranded DNA binding"/>
    <property type="evidence" value="ECO:0007669"/>
    <property type="project" value="TreeGrafter"/>
</dbReference>
<dbReference type="GO" id="GO:0000786">
    <property type="term" value="C:nucleosome"/>
    <property type="evidence" value="ECO:0007669"/>
    <property type="project" value="InterPro"/>
</dbReference>
<gene>
    <name evidence="10" type="ORF">CEUTPL_LOCUS7964</name>
</gene>
<evidence type="ECO:0000313" key="10">
    <source>
        <dbReference type="EMBL" id="CAG9767399.1"/>
    </source>
</evidence>
<comment type="function">
    <text evidence="1">Histones H1 are necessary for the condensation of nucleosome chains into higher-order structures.</text>
</comment>
<dbReference type="SUPFAM" id="SSF46785">
    <property type="entry name" value="Winged helix' DNA-binding domain"/>
    <property type="match status" value="1"/>
</dbReference>
<evidence type="ECO:0000256" key="6">
    <source>
        <dbReference type="ARBA" id="ARBA00023242"/>
    </source>
</evidence>
<dbReference type="OrthoDB" id="6361449at2759"/>
<dbReference type="GO" id="GO:0030261">
    <property type="term" value="P:chromosome condensation"/>
    <property type="evidence" value="ECO:0007669"/>
    <property type="project" value="TreeGrafter"/>
</dbReference>